<keyword evidence="3" id="KW-1185">Reference proteome</keyword>
<feature type="region of interest" description="Disordered" evidence="1">
    <location>
        <begin position="63"/>
        <end position="131"/>
    </location>
</feature>
<organism evidence="2 3">
    <name type="scientific">Prunus persica</name>
    <name type="common">Peach</name>
    <name type="synonym">Amygdalus persica</name>
    <dbReference type="NCBI Taxonomy" id="3760"/>
    <lineage>
        <taxon>Eukaryota</taxon>
        <taxon>Viridiplantae</taxon>
        <taxon>Streptophyta</taxon>
        <taxon>Embryophyta</taxon>
        <taxon>Tracheophyta</taxon>
        <taxon>Spermatophyta</taxon>
        <taxon>Magnoliopsida</taxon>
        <taxon>eudicotyledons</taxon>
        <taxon>Gunneridae</taxon>
        <taxon>Pentapetalae</taxon>
        <taxon>rosids</taxon>
        <taxon>fabids</taxon>
        <taxon>Rosales</taxon>
        <taxon>Rosaceae</taxon>
        <taxon>Amygdaloideae</taxon>
        <taxon>Amygdaleae</taxon>
        <taxon>Prunus</taxon>
    </lineage>
</organism>
<evidence type="ECO:0000313" key="2">
    <source>
        <dbReference type="EMBL" id="ONH92909.1"/>
    </source>
</evidence>
<feature type="compositionally biased region" description="Basic residues" evidence="1">
    <location>
        <begin position="110"/>
        <end position="131"/>
    </location>
</feature>
<feature type="compositionally biased region" description="Basic and acidic residues" evidence="1">
    <location>
        <begin position="90"/>
        <end position="100"/>
    </location>
</feature>
<proteinExistence type="predicted"/>
<dbReference type="EMBL" id="CM007658">
    <property type="protein sequence ID" value="ONH92909.1"/>
    <property type="molecule type" value="Genomic_DNA"/>
</dbReference>
<sequence length="131" mass="14548">MASKNDSLEIPDGWVLNTRVEEDGTEVKGFLCPETGQEFSTYQDLMRYVRYAKAARLSIYSPDSNFMKAKRAKAAKESSSGLSSNSAMTEHGEKNNDPTERPCSTQNPGPKRKGNASTSKGKKKKQQPKRK</sequence>
<name>A0A251N2W2_PRUPE</name>
<feature type="compositionally biased region" description="Polar residues" evidence="1">
    <location>
        <begin position="77"/>
        <end position="88"/>
    </location>
</feature>
<dbReference type="Proteomes" id="UP000006882">
    <property type="component" value="Chromosome G8"/>
</dbReference>
<dbReference type="Gramene" id="ONH92909">
    <property type="protein sequence ID" value="ONH92909"/>
    <property type="gene ID" value="PRUPE_8G202600"/>
</dbReference>
<accession>A0A251N2W2</accession>
<gene>
    <name evidence="2" type="ORF">PRUPE_8G202600</name>
</gene>
<reference evidence="2 3" key="1">
    <citation type="journal article" date="2013" name="Nat. Genet.">
        <title>The high-quality draft genome of peach (Prunus persica) identifies unique patterns of genetic diversity, domestication and genome evolution.</title>
        <authorList>
            <consortium name="International Peach Genome Initiative"/>
            <person name="Verde I."/>
            <person name="Abbott A.G."/>
            <person name="Scalabrin S."/>
            <person name="Jung S."/>
            <person name="Shu S."/>
            <person name="Marroni F."/>
            <person name="Zhebentyayeva T."/>
            <person name="Dettori M.T."/>
            <person name="Grimwood J."/>
            <person name="Cattonaro F."/>
            <person name="Zuccolo A."/>
            <person name="Rossini L."/>
            <person name="Jenkins J."/>
            <person name="Vendramin E."/>
            <person name="Meisel L.A."/>
            <person name="Decroocq V."/>
            <person name="Sosinski B."/>
            <person name="Prochnik S."/>
            <person name="Mitros T."/>
            <person name="Policriti A."/>
            <person name="Cipriani G."/>
            <person name="Dondini L."/>
            <person name="Ficklin S."/>
            <person name="Goodstein D.M."/>
            <person name="Xuan P."/>
            <person name="Del Fabbro C."/>
            <person name="Aramini V."/>
            <person name="Copetti D."/>
            <person name="Gonzalez S."/>
            <person name="Horner D.S."/>
            <person name="Falchi R."/>
            <person name="Lucas S."/>
            <person name="Mica E."/>
            <person name="Maldonado J."/>
            <person name="Lazzari B."/>
            <person name="Bielenberg D."/>
            <person name="Pirona R."/>
            <person name="Miculan M."/>
            <person name="Barakat A."/>
            <person name="Testolin R."/>
            <person name="Stella A."/>
            <person name="Tartarini S."/>
            <person name="Tonutti P."/>
            <person name="Arus P."/>
            <person name="Orellana A."/>
            <person name="Wells C."/>
            <person name="Main D."/>
            <person name="Vizzotto G."/>
            <person name="Silva H."/>
            <person name="Salamini F."/>
            <person name="Schmutz J."/>
            <person name="Morgante M."/>
            <person name="Rokhsar D.S."/>
        </authorList>
    </citation>
    <scope>NUCLEOTIDE SEQUENCE [LARGE SCALE GENOMIC DNA]</scope>
    <source>
        <strain evidence="3">cv. Nemared</strain>
    </source>
</reference>
<dbReference type="AlphaFoldDB" id="A0A251N2W2"/>
<evidence type="ECO:0000313" key="3">
    <source>
        <dbReference type="Proteomes" id="UP000006882"/>
    </source>
</evidence>
<protein>
    <recommendedName>
        <fullName evidence="4">MBD domain-containing protein</fullName>
    </recommendedName>
</protein>
<dbReference type="OrthoDB" id="912322at2759"/>
<evidence type="ECO:0000256" key="1">
    <source>
        <dbReference type="SAM" id="MobiDB-lite"/>
    </source>
</evidence>
<evidence type="ECO:0008006" key="4">
    <source>
        <dbReference type="Google" id="ProtNLM"/>
    </source>
</evidence>